<proteinExistence type="predicted"/>
<dbReference type="EMBL" id="CP014699">
    <property type="protein sequence ID" value="AND79685.1"/>
    <property type="molecule type" value="Genomic_DNA"/>
</dbReference>
<gene>
    <name evidence="1" type="ORF">A0O21_06430</name>
</gene>
<organism evidence="1 2">
    <name type="scientific">Streptococcus pantholopis</name>
    <dbReference type="NCBI Taxonomy" id="1811193"/>
    <lineage>
        <taxon>Bacteria</taxon>
        <taxon>Bacillati</taxon>
        <taxon>Bacillota</taxon>
        <taxon>Bacilli</taxon>
        <taxon>Lactobacillales</taxon>
        <taxon>Streptococcaceae</taxon>
        <taxon>Streptococcus</taxon>
    </lineage>
</organism>
<dbReference type="KEGG" id="spat:A0O21_06430"/>
<evidence type="ECO:0000313" key="1">
    <source>
        <dbReference type="EMBL" id="AND79685.1"/>
    </source>
</evidence>
<sequence length="69" mass="7943">MIVYWQKLKGSLREVDLLKNNSQSALLHKTGGQRLFLIASLISSIQKILIRACTKNFRQLLYLDKLNTP</sequence>
<reference evidence="2" key="2">
    <citation type="submission" date="2016-03" db="EMBL/GenBank/DDBJ databases">
        <title>Streptococcus antelopensis sp. nov., isolated from the feces of the Tibetan antelope (Pantholops hodgsonii) in Hoh Xil National Nature Reserve, Qinghai, China.</title>
        <authorList>
            <person name="Bai X."/>
        </authorList>
    </citation>
    <scope>NUCLEOTIDE SEQUENCE [LARGE SCALE GENOMIC DNA]</scope>
    <source>
        <strain evidence="2">TA 26</strain>
    </source>
</reference>
<dbReference type="AlphaFoldDB" id="A0A172Q8G4"/>
<keyword evidence="2" id="KW-1185">Reference proteome</keyword>
<dbReference type="Proteomes" id="UP000077317">
    <property type="component" value="Chromosome"/>
</dbReference>
<evidence type="ECO:0000313" key="2">
    <source>
        <dbReference type="Proteomes" id="UP000077317"/>
    </source>
</evidence>
<protein>
    <submittedName>
        <fullName evidence="1">Uncharacterized protein</fullName>
    </submittedName>
</protein>
<accession>A0A172Q8G4</accession>
<reference evidence="1 2" key="1">
    <citation type="journal article" date="2016" name="Int. J. Syst. Evol. Microbiol.">
        <title>Streptococcuspantholopis sp. nov., isolated from faeces of the Tibetan antelope (Pantholops hodgsonii).</title>
        <authorList>
            <person name="Bai X."/>
            <person name="Xiong Y."/>
            <person name="Lu S."/>
            <person name="Jin D."/>
            <person name="Lai X."/>
            <person name="Yang J."/>
            <person name="Niu L."/>
            <person name="Hu S."/>
            <person name="Meng X."/>
            <person name="Pu J."/>
            <person name="Ye C."/>
            <person name="Xu J."/>
        </authorList>
    </citation>
    <scope>NUCLEOTIDE SEQUENCE [LARGE SCALE GENOMIC DNA]</scope>
    <source>
        <strain evidence="1 2">TA 26</strain>
    </source>
</reference>
<dbReference type="RefSeq" id="WP_067063124.1">
    <property type="nucleotide sequence ID" value="NZ_CP014699.1"/>
</dbReference>
<name>A0A172Q8G4_9STRE</name>